<dbReference type="InterPro" id="IPR050227">
    <property type="entry name" value="Rab"/>
</dbReference>
<dbReference type="PROSITE" id="PS51419">
    <property type="entry name" value="RAB"/>
    <property type="match status" value="1"/>
</dbReference>
<dbReference type="GO" id="GO:0003924">
    <property type="term" value="F:GTPase activity"/>
    <property type="evidence" value="ECO:0007669"/>
    <property type="project" value="InterPro"/>
</dbReference>
<keyword evidence="2" id="KW-0342">GTP-binding</keyword>
<dbReference type="PANTHER" id="PTHR47977">
    <property type="entry name" value="RAS-RELATED PROTEIN RAB"/>
    <property type="match status" value="1"/>
</dbReference>
<protein>
    <submittedName>
        <fullName evidence="3">Putative Ras family GTPase</fullName>
    </submittedName>
</protein>
<dbReference type="GO" id="GO:0005525">
    <property type="term" value="F:GTP binding"/>
    <property type="evidence" value="ECO:0007669"/>
    <property type="project" value="UniProtKB-KW"/>
</dbReference>
<dbReference type="Gene3D" id="3.40.50.300">
    <property type="entry name" value="P-loop containing nucleotide triphosphate hydrolases"/>
    <property type="match status" value="1"/>
</dbReference>
<gene>
    <name evidence="3" type="ORF">EZS28_020924</name>
</gene>
<dbReference type="PRINTS" id="PR00449">
    <property type="entry name" value="RASTRNSFRMNG"/>
</dbReference>
<name>A0A5J4VMK4_9EUKA</name>
<comment type="caution">
    <text evidence="3">The sequence shown here is derived from an EMBL/GenBank/DDBJ whole genome shotgun (WGS) entry which is preliminary data.</text>
</comment>
<sequence length="181" mass="20304">MLAAPPPLRQRFRIKVISMGEPGVGKSCLIKRYCEKKFVSKYISTIGIDFGMKPVMVDSLDVRVNLFDLAGGDHYLEIRNEFYKEAEGAILVFDVNSKSSFVGLEKWLDEAQKYGAKDYIAILCGNKTDIKKRVVSEQEAQSWASSKGFRYFETSANTGDGVDQAFTFLINTVAQKCKPPH</sequence>
<keyword evidence="1" id="KW-0547">Nucleotide-binding</keyword>
<dbReference type="SMART" id="SM00175">
    <property type="entry name" value="RAB"/>
    <property type="match status" value="1"/>
</dbReference>
<dbReference type="InterPro" id="IPR005225">
    <property type="entry name" value="Small_GTP-bd"/>
</dbReference>
<dbReference type="Pfam" id="PF00071">
    <property type="entry name" value="Ras"/>
    <property type="match status" value="1"/>
</dbReference>
<reference evidence="3 4" key="1">
    <citation type="submission" date="2019-03" db="EMBL/GenBank/DDBJ databases">
        <title>Single cell metagenomics reveals metabolic interactions within the superorganism composed of flagellate Streblomastix strix and complex community of Bacteroidetes bacteria on its surface.</title>
        <authorList>
            <person name="Treitli S.C."/>
            <person name="Kolisko M."/>
            <person name="Husnik F."/>
            <person name="Keeling P."/>
            <person name="Hampl V."/>
        </authorList>
    </citation>
    <scope>NUCLEOTIDE SEQUENCE [LARGE SCALE GENOMIC DNA]</scope>
    <source>
        <strain evidence="3">ST1C</strain>
    </source>
</reference>
<dbReference type="FunFam" id="3.40.50.300:FF:001329">
    <property type="entry name" value="Small GTP-binding protein, putative"/>
    <property type="match status" value="1"/>
</dbReference>
<dbReference type="SUPFAM" id="SSF52540">
    <property type="entry name" value="P-loop containing nucleoside triphosphate hydrolases"/>
    <property type="match status" value="1"/>
</dbReference>
<dbReference type="SMART" id="SM00174">
    <property type="entry name" value="RHO"/>
    <property type="match status" value="1"/>
</dbReference>
<dbReference type="InterPro" id="IPR027417">
    <property type="entry name" value="P-loop_NTPase"/>
</dbReference>
<proteinExistence type="predicted"/>
<dbReference type="OrthoDB" id="9989112at2759"/>
<dbReference type="PROSITE" id="PS51421">
    <property type="entry name" value="RAS"/>
    <property type="match status" value="1"/>
</dbReference>
<evidence type="ECO:0000256" key="2">
    <source>
        <dbReference type="ARBA" id="ARBA00023134"/>
    </source>
</evidence>
<dbReference type="InterPro" id="IPR001806">
    <property type="entry name" value="Small_GTPase"/>
</dbReference>
<dbReference type="EMBL" id="SNRW01006190">
    <property type="protein sequence ID" value="KAA6383549.1"/>
    <property type="molecule type" value="Genomic_DNA"/>
</dbReference>
<organism evidence="3 4">
    <name type="scientific">Streblomastix strix</name>
    <dbReference type="NCBI Taxonomy" id="222440"/>
    <lineage>
        <taxon>Eukaryota</taxon>
        <taxon>Metamonada</taxon>
        <taxon>Preaxostyla</taxon>
        <taxon>Oxymonadida</taxon>
        <taxon>Streblomastigidae</taxon>
        <taxon>Streblomastix</taxon>
    </lineage>
</organism>
<accession>A0A5J4VMK4</accession>
<evidence type="ECO:0000313" key="4">
    <source>
        <dbReference type="Proteomes" id="UP000324800"/>
    </source>
</evidence>
<dbReference type="Proteomes" id="UP000324800">
    <property type="component" value="Unassembled WGS sequence"/>
</dbReference>
<evidence type="ECO:0000313" key="3">
    <source>
        <dbReference type="EMBL" id="KAA6383549.1"/>
    </source>
</evidence>
<dbReference type="SMART" id="SM00173">
    <property type="entry name" value="RAS"/>
    <property type="match status" value="1"/>
</dbReference>
<dbReference type="SMART" id="SM00176">
    <property type="entry name" value="RAN"/>
    <property type="match status" value="1"/>
</dbReference>
<dbReference type="AlphaFoldDB" id="A0A5J4VMK4"/>
<evidence type="ECO:0000256" key="1">
    <source>
        <dbReference type="ARBA" id="ARBA00022741"/>
    </source>
</evidence>
<dbReference type="NCBIfam" id="TIGR00231">
    <property type="entry name" value="small_GTP"/>
    <property type="match status" value="1"/>
</dbReference>